<accession>A0AA40AKY8</accession>
<reference evidence="2" key="1">
    <citation type="submission" date="2023-06" db="EMBL/GenBank/DDBJ databases">
        <title>Genome-scale phylogeny and comparative genomics of the fungal order Sordariales.</title>
        <authorList>
            <consortium name="Lawrence Berkeley National Laboratory"/>
            <person name="Hensen N."/>
            <person name="Bonometti L."/>
            <person name="Westerberg I."/>
            <person name="Brannstrom I.O."/>
            <person name="Guillou S."/>
            <person name="Cros-Aarteil S."/>
            <person name="Calhoun S."/>
            <person name="Haridas S."/>
            <person name="Kuo A."/>
            <person name="Mondo S."/>
            <person name="Pangilinan J."/>
            <person name="Riley R."/>
            <person name="LaButti K."/>
            <person name="Andreopoulos B."/>
            <person name="Lipzen A."/>
            <person name="Chen C."/>
            <person name="Yanf M."/>
            <person name="Daum C."/>
            <person name="Ng V."/>
            <person name="Clum A."/>
            <person name="Steindorff A."/>
            <person name="Ohm R."/>
            <person name="Martin F."/>
            <person name="Silar P."/>
            <person name="Natvig D."/>
            <person name="Lalanne C."/>
            <person name="Gautier V."/>
            <person name="Ament-velasquez S.L."/>
            <person name="Kruys A."/>
            <person name="Hutchinson M.I."/>
            <person name="Powell A.J."/>
            <person name="Barry K."/>
            <person name="Miller A.N."/>
            <person name="Grigoriev I.V."/>
            <person name="Debuchy R."/>
            <person name="Gladieux P."/>
            <person name="Thoren M.H."/>
            <person name="Johannesson H."/>
        </authorList>
    </citation>
    <scope>NUCLEOTIDE SEQUENCE</scope>
    <source>
        <strain evidence="2">SMH2392-1A</strain>
    </source>
</reference>
<feature type="chain" id="PRO_5041441853" description="F-box domain-containing protein" evidence="1">
    <location>
        <begin position="16"/>
        <end position="493"/>
    </location>
</feature>
<dbReference type="EMBL" id="JAUIRO010000004">
    <property type="protein sequence ID" value="KAK0717752.1"/>
    <property type="molecule type" value="Genomic_DNA"/>
</dbReference>
<comment type="caution">
    <text evidence="2">The sequence shown here is derived from an EMBL/GenBank/DDBJ whole genome shotgun (WGS) entry which is preliminary data.</text>
</comment>
<evidence type="ECO:0008006" key="4">
    <source>
        <dbReference type="Google" id="ProtNLM"/>
    </source>
</evidence>
<proteinExistence type="predicted"/>
<evidence type="ECO:0000256" key="1">
    <source>
        <dbReference type="SAM" id="SignalP"/>
    </source>
</evidence>
<name>A0AA40AKY8_9PEZI</name>
<dbReference type="Proteomes" id="UP001172101">
    <property type="component" value="Unassembled WGS sequence"/>
</dbReference>
<dbReference type="AlphaFoldDB" id="A0AA40AKY8"/>
<keyword evidence="1" id="KW-0732">Signal</keyword>
<dbReference type="GeneID" id="85325265"/>
<evidence type="ECO:0000313" key="2">
    <source>
        <dbReference type="EMBL" id="KAK0717752.1"/>
    </source>
</evidence>
<evidence type="ECO:0000313" key="3">
    <source>
        <dbReference type="Proteomes" id="UP001172101"/>
    </source>
</evidence>
<keyword evidence="3" id="KW-1185">Reference proteome</keyword>
<protein>
    <recommendedName>
        <fullName evidence="4">F-box domain-containing protein</fullName>
    </recommendedName>
</protein>
<gene>
    <name evidence="2" type="ORF">B0T26DRAFT_710782</name>
</gene>
<feature type="signal peptide" evidence="1">
    <location>
        <begin position="1"/>
        <end position="15"/>
    </location>
</feature>
<feature type="non-terminal residue" evidence="2">
    <location>
        <position position="493"/>
    </location>
</feature>
<sequence>MALVGLLSLPVEVTCLILQDCDSFADLFAAVTTCRRLFAVFEANTGSIARPIGLRRFVAWDMAILAMRITKLAVDAYRADTMLRPQDMYPLEQLSGANRPPSLPEFRELFPLQHFCRCVEHLMLVKTTMPAFVGNVPADKTVLEAVVGHWPRNDPDFPAMHRAWKERLHTTIYRLVIAGAALSMAYNEPFIRADRIPDFLERCTDESAPQPGSYYSLLRTGAQHACIKPEDLRYLRQFPVYRTYKQFTPYDVDEETAFVGLAGWLARDMRRLADAENETLPHGGGFMGPWPITLQIMQTVHVVDLLNTLITQAGGQRGSLRTPYTPIMRPCRQGPQGKTRKVTVVLHGVWRPEEITMPARPGDEMWLGAGFARTHLFAELAATGPDMGRGCPSYHKTINLAVLLKDLSQIRFDGSLQAWWTDPEYRLFHFMLRAHAGIDCAEEFFLQHTAQWVHFVTILSFRLPFYSNLFSHMIASYNPTETADAADVLDGPS</sequence>
<dbReference type="RefSeq" id="XP_060296545.1">
    <property type="nucleotide sequence ID" value="XM_060441995.1"/>
</dbReference>
<organism evidence="2 3">
    <name type="scientific">Lasiosphaeria miniovina</name>
    <dbReference type="NCBI Taxonomy" id="1954250"/>
    <lineage>
        <taxon>Eukaryota</taxon>
        <taxon>Fungi</taxon>
        <taxon>Dikarya</taxon>
        <taxon>Ascomycota</taxon>
        <taxon>Pezizomycotina</taxon>
        <taxon>Sordariomycetes</taxon>
        <taxon>Sordariomycetidae</taxon>
        <taxon>Sordariales</taxon>
        <taxon>Lasiosphaeriaceae</taxon>
        <taxon>Lasiosphaeria</taxon>
    </lineage>
</organism>